<sequence>MPLNVTDVDNSFENEDSKHGIERISFLIRLLALPVICFVGFIGNTMSIKIFVGKTQRTTSCCIYLAMKAVSDNGFLLTLLIAWLDFVNIRVFHIEGVCQVVLFLSYISGFMSAWAVVLVTVENYIRVCCPDKVVTMCKSDYARKIVITCLISACIIYNFPLWGTEISVFNGTVFCRTHPEFQSLQVALTYVDTLLTLVVPLFIIPVLVLLTVCSSVEASRRSKRLVRHQSALSRRKISPHGAVTRLLLAVGLVFMFLHTPSHIIRIKVTIEGLTGKVQTASFLDRVLQQLFSTLYYLNYAVNIFIYVFCGRRFRALLYTRFRKISAPEKHRKAKGNSNVSFEELIRVSHSFLIGNDNVKESFV</sequence>
<feature type="transmembrane region" description="Helical" evidence="5">
    <location>
        <begin position="194"/>
        <end position="216"/>
    </location>
</feature>
<dbReference type="Proteomes" id="UP000694844">
    <property type="component" value="Chromosome 6"/>
</dbReference>
<dbReference type="InterPro" id="IPR052954">
    <property type="entry name" value="GPCR-Ligand_Int"/>
</dbReference>
<organism evidence="7 8">
    <name type="scientific">Crassostrea virginica</name>
    <name type="common">Eastern oyster</name>
    <dbReference type="NCBI Taxonomy" id="6565"/>
    <lineage>
        <taxon>Eukaryota</taxon>
        <taxon>Metazoa</taxon>
        <taxon>Spiralia</taxon>
        <taxon>Lophotrochozoa</taxon>
        <taxon>Mollusca</taxon>
        <taxon>Bivalvia</taxon>
        <taxon>Autobranchia</taxon>
        <taxon>Pteriomorphia</taxon>
        <taxon>Ostreida</taxon>
        <taxon>Ostreoidea</taxon>
        <taxon>Ostreidae</taxon>
        <taxon>Crassostrea</taxon>
    </lineage>
</organism>
<gene>
    <name evidence="8" type="primary">LOC111101833</name>
</gene>
<feature type="domain" description="G-protein coupled receptors family 1 profile" evidence="6">
    <location>
        <begin position="43"/>
        <end position="306"/>
    </location>
</feature>
<name>A0A8B8AF94_CRAVI</name>
<dbReference type="GO" id="GO:0004930">
    <property type="term" value="F:G protein-coupled receptor activity"/>
    <property type="evidence" value="ECO:0007669"/>
    <property type="project" value="InterPro"/>
</dbReference>
<evidence type="ECO:0000313" key="8">
    <source>
        <dbReference type="RefSeq" id="XP_022290162.1"/>
    </source>
</evidence>
<evidence type="ECO:0000256" key="5">
    <source>
        <dbReference type="SAM" id="Phobius"/>
    </source>
</evidence>
<feature type="transmembrane region" description="Helical" evidence="5">
    <location>
        <begin position="237"/>
        <end position="257"/>
    </location>
</feature>
<feature type="transmembrane region" description="Helical" evidence="5">
    <location>
        <begin position="26"/>
        <end position="52"/>
    </location>
</feature>
<feature type="transmembrane region" description="Helical" evidence="5">
    <location>
        <begin position="73"/>
        <end position="94"/>
    </location>
</feature>
<dbReference type="Gene3D" id="1.20.1070.10">
    <property type="entry name" value="Rhodopsin 7-helix transmembrane proteins"/>
    <property type="match status" value="1"/>
</dbReference>
<evidence type="ECO:0000313" key="7">
    <source>
        <dbReference type="Proteomes" id="UP000694844"/>
    </source>
</evidence>
<dbReference type="GO" id="GO:0016020">
    <property type="term" value="C:membrane"/>
    <property type="evidence" value="ECO:0007669"/>
    <property type="project" value="UniProtKB-SubCell"/>
</dbReference>
<protein>
    <submittedName>
        <fullName evidence="8">Thyrotropin-releasing hormone receptor-like</fullName>
    </submittedName>
</protein>
<dbReference type="CDD" id="cd14978">
    <property type="entry name" value="7tmA_FMRFamide_R-like"/>
    <property type="match status" value="1"/>
</dbReference>
<comment type="subcellular location">
    <subcellularLocation>
        <location evidence="1">Membrane</location>
    </subcellularLocation>
</comment>
<dbReference type="PANTHER" id="PTHR46641:SF25">
    <property type="entry name" value="CNMAMIDE RECEPTOR-RELATED"/>
    <property type="match status" value="1"/>
</dbReference>
<evidence type="ECO:0000256" key="1">
    <source>
        <dbReference type="ARBA" id="ARBA00004370"/>
    </source>
</evidence>
<dbReference type="SUPFAM" id="SSF81321">
    <property type="entry name" value="Family A G protein-coupled receptor-like"/>
    <property type="match status" value="1"/>
</dbReference>
<dbReference type="PANTHER" id="PTHR46641">
    <property type="entry name" value="FMRFAMIDE RECEPTOR-RELATED"/>
    <property type="match status" value="1"/>
</dbReference>
<feature type="transmembrane region" description="Helical" evidence="5">
    <location>
        <begin position="100"/>
        <end position="121"/>
    </location>
</feature>
<dbReference type="InterPro" id="IPR017452">
    <property type="entry name" value="GPCR_Rhodpsn_7TM"/>
</dbReference>
<dbReference type="PROSITE" id="PS50262">
    <property type="entry name" value="G_PROTEIN_RECEP_F1_2"/>
    <property type="match status" value="1"/>
</dbReference>
<dbReference type="PRINTS" id="PR00237">
    <property type="entry name" value="GPCRRHODOPSN"/>
</dbReference>
<dbReference type="AlphaFoldDB" id="A0A8B8AF94"/>
<dbReference type="RefSeq" id="XP_022290162.1">
    <property type="nucleotide sequence ID" value="XM_022434454.1"/>
</dbReference>
<dbReference type="Pfam" id="PF00001">
    <property type="entry name" value="7tm_1"/>
    <property type="match status" value="1"/>
</dbReference>
<dbReference type="OrthoDB" id="6085804at2759"/>
<accession>A0A8B8AF94</accession>
<keyword evidence="4 5" id="KW-0472">Membrane</keyword>
<proteinExistence type="predicted"/>
<keyword evidence="7" id="KW-1185">Reference proteome</keyword>
<evidence type="ECO:0000259" key="6">
    <source>
        <dbReference type="PROSITE" id="PS50262"/>
    </source>
</evidence>
<dbReference type="InterPro" id="IPR000276">
    <property type="entry name" value="GPCR_Rhodpsn"/>
</dbReference>
<dbReference type="GeneID" id="111101833"/>
<evidence type="ECO:0000256" key="2">
    <source>
        <dbReference type="ARBA" id="ARBA00022692"/>
    </source>
</evidence>
<reference evidence="8" key="1">
    <citation type="submission" date="2025-08" db="UniProtKB">
        <authorList>
            <consortium name="RefSeq"/>
        </authorList>
    </citation>
    <scope>IDENTIFICATION</scope>
    <source>
        <tissue evidence="8">Whole sample</tissue>
    </source>
</reference>
<feature type="transmembrane region" description="Helical" evidence="5">
    <location>
        <begin position="141"/>
        <end position="159"/>
    </location>
</feature>
<keyword evidence="3 5" id="KW-1133">Transmembrane helix</keyword>
<dbReference type="KEGG" id="cvn:111101833"/>
<keyword evidence="2 5" id="KW-0812">Transmembrane</keyword>
<feature type="transmembrane region" description="Helical" evidence="5">
    <location>
        <begin position="294"/>
        <end position="313"/>
    </location>
</feature>
<evidence type="ECO:0000256" key="3">
    <source>
        <dbReference type="ARBA" id="ARBA00022989"/>
    </source>
</evidence>
<evidence type="ECO:0000256" key="4">
    <source>
        <dbReference type="ARBA" id="ARBA00023136"/>
    </source>
</evidence>